<name>L8JSW7_9BACT</name>
<dbReference type="Pfam" id="PF13302">
    <property type="entry name" value="Acetyltransf_3"/>
    <property type="match status" value="1"/>
</dbReference>
<evidence type="ECO:0000313" key="3">
    <source>
        <dbReference type="Proteomes" id="UP000011135"/>
    </source>
</evidence>
<proteinExistence type="predicted"/>
<dbReference type="CDD" id="cd04301">
    <property type="entry name" value="NAT_SF"/>
    <property type="match status" value="1"/>
</dbReference>
<dbReference type="eggNOG" id="COG3980">
    <property type="taxonomic scope" value="Bacteria"/>
</dbReference>
<dbReference type="AlphaFoldDB" id="L8JSW7"/>
<dbReference type="OrthoDB" id="6290225at2"/>
<dbReference type="PANTHER" id="PTHR43415">
    <property type="entry name" value="SPERMIDINE N(1)-ACETYLTRANSFERASE"/>
    <property type="match status" value="1"/>
</dbReference>
<dbReference type="Gene3D" id="3.40.50.2000">
    <property type="entry name" value="Glycogen Phosphorylase B"/>
    <property type="match status" value="1"/>
</dbReference>
<comment type="caution">
    <text evidence="2">The sequence shown here is derived from an EMBL/GenBank/DDBJ whole genome shotgun (WGS) entry which is preliminary data.</text>
</comment>
<dbReference type="PROSITE" id="PS51186">
    <property type="entry name" value="GNAT"/>
    <property type="match status" value="1"/>
</dbReference>
<dbReference type="InterPro" id="IPR000182">
    <property type="entry name" value="GNAT_dom"/>
</dbReference>
<organism evidence="2 3">
    <name type="scientific">Fulvivirga imtechensis AK7</name>
    <dbReference type="NCBI Taxonomy" id="1237149"/>
    <lineage>
        <taxon>Bacteria</taxon>
        <taxon>Pseudomonadati</taxon>
        <taxon>Bacteroidota</taxon>
        <taxon>Cytophagia</taxon>
        <taxon>Cytophagales</taxon>
        <taxon>Fulvivirgaceae</taxon>
        <taxon>Fulvivirga</taxon>
    </lineage>
</organism>
<feature type="domain" description="N-acetyltransferase" evidence="1">
    <location>
        <begin position="324"/>
        <end position="478"/>
    </location>
</feature>
<dbReference type="Gene3D" id="3.40.50.11190">
    <property type="match status" value="1"/>
</dbReference>
<dbReference type="Proteomes" id="UP000011135">
    <property type="component" value="Unassembled WGS sequence"/>
</dbReference>
<dbReference type="Gene3D" id="3.40.630.30">
    <property type="match status" value="1"/>
</dbReference>
<evidence type="ECO:0000313" key="2">
    <source>
        <dbReference type="EMBL" id="ELR70589.1"/>
    </source>
</evidence>
<sequence>MGRLLIRADGGKETGLGHWSRCLFLATCVEPSREITFYVRDKTLFDTTFPDARVEVVQIEDEEDFFSTVNARDLVILDGYSFDATYVDRLNALGALIIYIDDLFAPGIRADVVINHCPGIQPALFEDTALHTSWFLGGKYSLVSNTFAPSSYNFGERINNILLCMGGADPHNKTVSIVQKYRDFFLRFDRVDIIVGSAYQHIEGLKAECGDHQRFNIHKNLDKRSISKLMQRAGVAVLPSSTMALEYAHVGGVLYVVQTAENQKYLYKGLLSSGTALDISDVNDFDCSPGFYEKIRSKQLRQFDGHSHERYSKLFRECALQQQMTLRKATMDDARVTYKWATDKNIRSLSFSSDEITWEGHCKWFESKVNSDQCFYYLAKIKERFVGSVRFDLSHEKAVINYLLDVDYQGQGLGRVLLAEGIRQLTKEQRQIEEIVGYVMDTNIPSIRIFERLGFQRGESDIEQPGSIKFIKHSGRIR</sequence>
<dbReference type="GO" id="GO:0016747">
    <property type="term" value="F:acyltransferase activity, transferring groups other than amino-acyl groups"/>
    <property type="evidence" value="ECO:0007669"/>
    <property type="project" value="InterPro"/>
</dbReference>
<reference evidence="2 3" key="1">
    <citation type="submission" date="2012-12" db="EMBL/GenBank/DDBJ databases">
        <title>Genome assembly of Fulvivirga imtechensis AK7.</title>
        <authorList>
            <person name="Nupur N."/>
            <person name="Khatri I."/>
            <person name="Kumar R."/>
            <person name="Subramanian S."/>
            <person name="Pinnaka A."/>
        </authorList>
    </citation>
    <scope>NUCLEOTIDE SEQUENCE [LARGE SCALE GENOMIC DNA]</scope>
    <source>
        <strain evidence="2 3">AK7</strain>
    </source>
</reference>
<evidence type="ECO:0000259" key="1">
    <source>
        <dbReference type="PROSITE" id="PS51186"/>
    </source>
</evidence>
<dbReference type="STRING" id="1237149.C900_03570"/>
<dbReference type="InterPro" id="IPR016181">
    <property type="entry name" value="Acyl_CoA_acyltransferase"/>
</dbReference>
<dbReference type="RefSeq" id="WP_009580946.1">
    <property type="nucleotide sequence ID" value="NZ_AMZN01000051.1"/>
</dbReference>
<dbReference type="SUPFAM" id="SSF55729">
    <property type="entry name" value="Acyl-CoA N-acyltransferases (Nat)"/>
    <property type="match status" value="1"/>
</dbReference>
<dbReference type="EMBL" id="AMZN01000051">
    <property type="protein sequence ID" value="ELR70589.1"/>
    <property type="molecule type" value="Genomic_DNA"/>
</dbReference>
<protein>
    <recommendedName>
        <fullName evidence="1">N-acetyltransferase domain-containing protein</fullName>
    </recommendedName>
</protein>
<dbReference type="eggNOG" id="COG1670">
    <property type="taxonomic scope" value="Bacteria"/>
</dbReference>
<accession>L8JSW7</accession>
<dbReference type="PANTHER" id="PTHR43415:SF3">
    <property type="entry name" value="GNAT-FAMILY ACETYLTRANSFERASE"/>
    <property type="match status" value="1"/>
</dbReference>
<keyword evidence="3" id="KW-1185">Reference proteome</keyword>
<gene>
    <name evidence="2" type="ORF">C900_03570</name>
</gene>